<name>A0A381SW97_9ZZZZ</name>
<keyword evidence="4" id="KW-0131">Cell cycle</keyword>
<dbReference type="Gene3D" id="2.60.440.10">
    <property type="entry name" value="YacF-like domains"/>
    <property type="match status" value="1"/>
</dbReference>
<keyword evidence="1" id="KW-0963">Cytoplasm</keyword>
<dbReference type="PANTHER" id="PTHR39455">
    <property type="entry name" value="CELL DIVISION PROTEIN ZAPD"/>
    <property type="match status" value="1"/>
</dbReference>
<protein>
    <recommendedName>
        <fullName evidence="6">Cell division protein ZapD</fullName>
    </recommendedName>
</protein>
<evidence type="ECO:0000256" key="3">
    <source>
        <dbReference type="ARBA" id="ARBA00023210"/>
    </source>
</evidence>
<evidence type="ECO:0000256" key="1">
    <source>
        <dbReference type="ARBA" id="ARBA00022490"/>
    </source>
</evidence>
<accession>A0A381SW97</accession>
<sequence>MSEHIYELPLNERLRTFMRVEFLYKRLKYTLENDDTWAIRSSVNTLLEIYSILSRTDVRREVLFDLDRYIYQMTKYQGSSLVNEERAKEINLKLESLKNDVDQVGTGYLSQIRDIEFVGSLLHRHTLPGGRAEFDMPKYKFWLESGLTRTRRDLREWVGVIQPVCDSIDQILWLLRESSEAIATVAINGLYNHQIERNSQISMVRIFLSKNNVFPEISGGKHLISIRFLNWAKTEEKTTQENKNIRFKISLC</sequence>
<proteinExistence type="inferred from homology"/>
<dbReference type="SUPFAM" id="SSF160950">
    <property type="entry name" value="YacF-like"/>
    <property type="match status" value="1"/>
</dbReference>
<dbReference type="Gene3D" id="1.10.3900.10">
    <property type="entry name" value="YacF-like"/>
    <property type="match status" value="1"/>
</dbReference>
<reference evidence="5" key="1">
    <citation type="submission" date="2018-05" db="EMBL/GenBank/DDBJ databases">
        <authorList>
            <person name="Lanie J.A."/>
            <person name="Ng W.-L."/>
            <person name="Kazmierczak K.M."/>
            <person name="Andrzejewski T.M."/>
            <person name="Davidsen T.M."/>
            <person name="Wayne K.J."/>
            <person name="Tettelin H."/>
            <person name="Glass J.I."/>
            <person name="Rusch D."/>
            <person name="Podicherti R."/>
            <person name="Tsui H.-C.T."/>
            <person name="Winkler M.E."/>
        </authorList>
    </citation>
    <scope>NUCLEOTIDE SEQUENCE</scope>
</reference>
<keyword evidence="3" id="KW-0717">Septation</keyword>
<dbReference type="HAMAP" id="MF_01092">
    <property type="entry name" value="ZapD"/>
    <property type="match status" value="1"/>
</dbReference>
<dbReference type="Pfam" id="PF07072">
    <property type="entry name" value="ZapD"/>
    <property type="match status" value="1"/>
</dbReference>
<dbReference type="GO" id="GO:0032153">
    <property type="term" value="C:cell division site"/>
    <property type="evidence" value="ECO:0007669"/>
    <property type="project" value="TreeGrafter"/>
</dbReference>
<dbReference type="GO" id="GO:0043093">
    <property type="term" value="P:FtsZ-dependent cytokinesis"/>
    <property type="evidence" value="ECO:0007669"/>
    <property type="project" value="TreeGrafter"/>
</dbReference>
<dbReference type="EMBL" id="UINC01003358">
    <property type="protein sequence ID" value="SVA05613.1"/>
    <property type="molecule type" value="Genomic_DNA"/>
</dbReference>
<evidence type="ECO:0000313" key="5">
    <source>
        <dbReference type="EMBL" id="SVA05613.1"/>
    </source>
</evidence>
<evidence type="ECO:0000256" key="2">
    <source>
        <dbReference type="ARBA" id="ARBA00022618"/>
    </source>
</evidence>
<gene>
    <name evidence="5" type="ORF">METZ01_LOCUS58467</name>
</gene>
<dbReference type="InterPro" id="IPR036268">
    <property type="entry name" value="ZapD_sf"/>
</dbReference>
<organism evidence="5">
    <name type="scientific">marine metagenome</name>
    <dbReference type="NCBI Taxonomy" id="408172"/>
    <lineage>
        <taxon>unclassified sequences</taxon>
        <taxon>metagenomes</taxon>
        <taxon>ecological metagenomes</taxon>
    </lineage>
</organism>
<dbReference type="InterPro" id="IPR027462">
    <property type="entry name" value="ZapD_C"/>
</dbReference>
<keyword evidence="2" id="KW-0132">Cell division</keyword>
<evidence type="ECO:0008006" key="6">
    <source>
        <dbReference type="Google" id="ProtNLM"/>
    </source>
</evidence>
<dbReference type="PANTHER" id="PTHR39455:SF1">
    <property type="entry name" value="CELL DIVISION PROTEIN ZAPD"/>
    <property type="match status" value="1"/>
</dbReference>
<evidence type="ECO:0000256" key="4">
    <source>
        <dbReference type="ARBA" id="ARBA00023306"/>
    </source>
</evidence>
<dbReference type="GO" id="GO:0000917">
    <property type="term" value="P:division septum assembly"/>
    <property type="evidence" value="ECO:0007669"/>
    <property type="project" value="UniProtKB-KW"/>
</dbReference>
<dbReference type="InterPro" id="IPR009777">
    <property type="entry name" value="ZapD"/>
</dbReference>
<dbReference type="AlphaFoldDB" id="A0A381SW97"/>